<accession>A0A511NBL7</accession>
<evidence type="ECO:0000256" key="1">
    <source>
        <dbReference type="SAM" id="Coils"/>
    </source>
</evidence>
<dbReference type="AlphaFoldDB" id="A0A511NBL7"/>
<evidence type="ECO:0000313" key="2">
    <source>
        <dbReference type="EMBL" id="GEM50192.1"/>
    </source>
</evidence>
<gene>
    <name evidence="2" type="ORF">DC3_58270</name>
</gene>
<feature type="coiled-coil region" evidence="1">
    <location>
        <begin position="93"/>
        <end position="159"/>
    </location>
</feature>
<reference evidence="2 3" key="1">
    <citation type="submission" date="2019-07" db="EMBL/GenBank/DDBJ databases">
        <title>Whole genome shotgun sequence of Deinococcus cellulosilyticus NBRC 106333.</title>
        <authorList>
            <person name="Hosoyama A."/>
            <person name="Uohara A."/>
            <person name="Ohji S."/>
            <person name="Ichikawa N."/>
        </authorList>
    </citation>
    <scope>NUCLEOTIDE SEQUENCE [LARGE SCALE GENOMIC DNA]</scope>
    <source>
        <strain evidence="2 3">NBRC 106333</strain>
    </source>
</reference>
<protein>
    <submittedName>
        <fullName evidence="2">Uncharacterized protein</fullName>
    </submittedName>
</protein>
<keyword evidence="3" id="KW-1185">Reference proteome</keyword>
<dbReference type="EMBL" id="BJXB01000076">
    <property type="protein sequence ID" value="GEM50192.1"/>
    <property type="molecule type" value="Genomic_DNA"/>
</dbReference>
<keyword evidence="1" id="KW-0175">Coiled coil</keyword>
<sequence length="198" mass="23340">MEQDHFEQSVKHLEQTLKMGRTTLYRWRTHIREYLPPEIAKIYNRDAGQETYTAFEIDLIPRVKRLRTLNKLGPREAVQQAFEEWIRDQAYLRDQFQAEKTELQERLQAQEQELKQLRSDVAILRKEQQTDTQATTAMLEKMIQMLAESMGQLEKIEESLTASDAKILEKVDKLDAMQRDMGGVFNAISRELVKRNVI</sequence>
<dbReference type="RefSeq" id="WP_146892235.1">
    <property type="nucleotide sequence ID" value="NZ_BJXB01000076.1"/>
</dbReference>
<proteinExistence type="predicted"/>
<dbReference type="Proteomes" id="UP000321306">
    <property type="component" value="Unassembled WGS sequence"/>
</dbReference>
<comment type="caution">
    <text evidence="2">The sequence shown here is derived from an EMBL/GenBank/DDBJ whole genome shotgun (WGS) entry which is preliminary data.</text>
</comment>
<evidence type="ECO:0000313" key="3">
    <source>
        <dbReference type="Proteomes" id="UP000321306"/>
    </source>
</evidence>
<name>A0A511NBL7_DEIC1</name>
<organism evidence="2 3">
    <name type="scientific">Deinococcus cellulosilyticus (strain DSM 18568 / NBRC 106333 / KACC 11606 / 5516J-15)</name>
    <dbReference type="NCBI Taxonomy" id="1223518"/>
    <lineage>
        <taxon>Bacteria</taxon>
        <taxon>Thermotogati</taxon>
        <taxon>Deinococcota</taxon>
        <taxon>Deinococci</taxon>
        <taxon>Deinococcales</taxon>
        <taxon>Deinococcaceae</taxon>
        <taxon>Deinococcus</taxon>
    </lineage>
</organism>